<dbReference type="CDD" id="cd01086">
    <property type="entry name" value="MetAP1"/>
    <property type="match status" value="1"/>
</dbReference>
<dbReference type="Pfam" id="PF00557">
    <property type="entry name" value="Peptidase_M24"/>
    <property type="match status" value="1"/>
</dbReference>
<comment type="similarity">
    <text evidence="6">Belongs to the peptidase M24A family. Methionine aminopeptidase type 1 subfamily.</text>
</comment>
<dbReference type="InterPro" id="IPR001714">
    <property type="entry name" value="Pept_M24_MAP"/>
</dbReference>
<feature type="binding site" evidence="6">
    <location>
        <position position="176"/>
    </location>
    <ligand>
        <name>a divalent metal cation</name>
        <dbReference type="ChEBI" id="CHEBI:60240"/>
        <label>2</label>
        <note>catalytic</note>
    </ligand>
</feature>
<dbReference type="GO" id="GO:0006508">
    <property type="term" value="P:proteolysis"/>
    <property type="evidence" value="ECO:0007669"/>
    <property type="project" value="UniProtKB-KW"/>
</dbReference>
<dbReference type="GO" id="GO:0004239">
    <property type="term" value="F:initiator methionyl aminopeptidase activity"/>
    <property type="evidence" value="ECO:0007669"/>
    <property type="project" value="UniProtKB-UniRule"/>
</dbReference>
<evidence type="ECO:0000313" key="9">
    <source>
        <dbReference type="EMBL" id="OGG85891.1"/>
    </source>
</evidence>
<reference evidence="9 10" key="1">
    <citation type="journal article" date="2016" name="Nat. Commun.">
        <title>Thousands of microbial genomes shed light on interconnected biogeochemical processes in an aquifer system.</title>
        <authorList>
            <person name="Anantharaman K."/>
            <person name="Brown C.T."/>
            <person name="Hug L.A."/>
            <person name="Sharon I."/>
            <person name="Castelle C.J."/>
            <person name="Probst A.J."/>
            <person name="Thomas B.C."/>
            <person name="Singh A."/>
            <person name="Wilkins M.J."/>
            <person name="Karaoz U."/>
            <person name="Brodie E.L."/>
            <person name="Williams K.H."/>
            <person name="Hubbard S.S."/>
            <person name="Banfield J.F."/>
        </authorList>
    </citation>
    <scope>NUCLEOTIDE SEQUENCE [LARGE SCALE GENOMIC DNA]</scope>
</reference>
<evidence type="ECO:0000259" key="8">
    <source>
        <dbReference type="Pfam" id="PF00557"/>
    </source>
</evidence>
<dbReference type="EC" id="3.4.11.18" evidence="6 7"/>
<accession>A0A1F6FJ50</accession>
<dbReference type="GO" id="GO:0005829">
    <property type="term" value="C:cytosol"/>
    <property type="evidence" value="ECO:0007669"/>
    <property type="project" value="TreeGrafter"/>
</dbReference>
<dbReference type="AlphaFoldDB" id="A0A1F6FJ50"/>
<proteinExistence type="inferred from homology"/>
<dbReference type="NCBIfam" id="TIGR00500">
    <property type="entry name" value="met_pdase_I"/>
    <property type="match status" value="1"/>
</dbReference>
<dbReference type="GO" id="GO:0070006">
    <property type="term" value="F:metalloaminopeptidase activity"/>
    <property type="evidence" value="ECO:0007669"/>
    <property type="project" value="UniProtKB-UniRule"/>
</dbReference>
<keyword evidence="5 6" id="KW-0378">Hydrolase</keyword>
<dbReference type="STRING" id="1798531.A2392_00570"/>
<evidence type="ECO:0000256" key="2">
    <source>
        <dbReference type="ARBA" id="ARBA00022438"/>
    </source>
</evidence>
<evidence type="ECO:0000256" key="1">
    <source>
        <dbReference type="ARBA" id="ARBA00002521"/>
    </source>
</evidence>
<dbReference type="PRINTS" id="PR00599">
    <property type="entry name" value="MAPEPTIDASE"/>
</dbReference>
<comment type="subunit">
    <text evidence="6">Monomer.</text>
</comment>
<dbReference type="EMBL" id="MFMS01000004">
    <property type="protein sequence ID" value="OGG85891.1"/>
    <property type="molecule type" value="Genomic_DNA"/>
</dbReference>
<dbReference type="InterPro" id="IPR000994">
    <property type="entry name" value="Pept_M24"/>
</dbReference>
<gene>
    <name evidence="6" type="primary">map</name>
    <name evidence="9" type="ORF">A2392_00570</name>
</gene>
<evidence type="ECO:0000313" key="10">
    <source>
        <dbReference type="Proteomes" id="UP000177395"/>
    </source>
</evidence>
<dbReference type="InterPro" id="IPR036005">
    <property type="entry name" value="Creatinase/aminopeptidase-like"/>
</dbReference>
<name>A0A1F6FJ50_9BACT</name>
<dbReference type="Gene3D" id="3.90.230.10">
    <property type="entry name" value="Creatinase/methionine aminopeptidase superfamily"/>
    <property type="match status" value="1"/>
</dbReference>
<protein>
    <recommendedName>
        <fullName evidence="6 7">Methionine aminopeptidase</fullName>
        <shortName evidence="6">MAP</shortName>
        <shortName evidence="6">MetAP</shortName>
        <ecNumber evidence="6 7">3.4.11.18</ecNumber>
    </recommendedName>
    <alternativeName>
        <fullName evidence="6">Peptidase M</fullName>
    </alternativeName>
</protein>
<feature type="binding site" evidence="6">
    <location>
        <position position="242"/>
    </location>
    <ligand>
        <name>a divalent metal cation</name>
        <dbReference type="ChEBI" id="CHEBI:60240"/>
        <label>1</label>
    </ligand>
</feature>
<sequence length="262" mass="27912">MGITIKTEEDIIKLREGGKLLGLILDELEKEVVPGATSLDVDDRATELLEEYDLEPMILGYQPTFAPRPYPAVTCVSVNDVVVHGIPNEDPVTFSDGDVVSIDLVIGYKGMVLDSARTVIAGKGSERALELLSVTKQALDAAIKAAQPGVRISAIGAAEEAVVPKGYGIVEELCGHGVGYSLHEEPQVPNYVQRGNPGPILRPGMVLAIEPMIIQGGKEVVFDNDDGYTVRSKDGGFTAHMEHTVLITPSGPEILTASQKGQ</sequence>
<dbReference type="SUPFAM" id="SSF55920">
    <property type="entry name" value="Creatinase/aminopeptidase"/>
    <property type="match status" value="1"/>
</dbReference>
<dbReference type="GO" id="GO:0046872">
    <property type="term" value="F:metal ion binding"/>
    <property type="evidence" value="ECO:0007669"/>
    <property type="project" value="UniProtKB-UniRule"/>
</dbReference>
<evidence type="ECO:0000256" key="5">
    <source>
        <dbReference type="ARBA" id="ARBA00022801"/>
    </source>
</evidence>
<evidence type="ECO:0000256" key="7">
    <source>
        <dbReference type="RuleBase" id="RU003653"/>
    </source>
</evidence>
<feature type="binding site" evidence="6">
    <location>
        <position position="242"/>
    </location>
    <ligand>
        <name>a divalent metal cation</name>
        <dbReference type="ChEBI" id="CHEBI:60240"/>
        <label>2</label>
        <note>catalytic</note>
    </ligand>
</feature>
<dbReference type="PANTHER" id="PTHR43330">
    <property type="entry name" value="METHIONINE AMINOPEPTIDASE"/>
    <property type="match status" value="1"/>
</dbReference>
<dbReference type="PANTHER" id="PTHR43330:SF27">
    <property type="entry name" value="METHIONINE AMINOPEPTIDASE"/>
    <property type="match status" value="1"/>
</dbReference>
<feature type="binding site" evidence="6">
    <location>
        <position position="210"/>
    </location>
    <ligand>
        <name>a divalent metal cation</name>
        <dbReference type="ChEBI" id="CHEBI:60240"/>
        <label>2</label>
        <note>catalytic</note>
    </ligand>
</feature>
<comment type="catalytic activity">
    <reaction evidence="6 7">
        <text>Release of N-terminal amino acids, preferentially methionine, from peptides and arylamides.</text>
        <dbReference type="EC" id="3.4.11.18"/>
    </reaction>
</comment>
<feature type="binding site" evidence="6">
    <location>
        <position position="84"/>
    </location>
    <ligand>
        <name>substrate</name>
    </ligand>
</feature>
<feature type="binding site" evidence="6">
    <location>
        <position position="114"/>
    </location>
    <ligand>
        <name>a divalent metal cation</name>
        <dbReference type="ChEBI" id="CHEBI:60240"/>
        <label>2</label>
        <note>catalytic</note>
    </ligand>
</feature>
<feature type="binding site" evidence="6">
    <location>
        <position position="103"/>
    </location>
    <ligand>
        <name>a divalent metal cation</name>
        <dbReference type="ChEBI" id="CHEBI:60240"/>
        <label>1</label>
    </ligand>
</feature>
<keyword evidence="3 6" id="KW-0645">Protease</keyword>
<feature type="binding site" evidence="6">
    <location>
        <position position="114"/>
    </location>
    <ligand>
        <name>a divalent metal cation</name>
        <dbReference type="ChEBI" id="CHEBI:60240"/>
        <label>1</label>
    </ligand>
</feature>
<evidence type="ECO:0000256" key="4">
    <source>
        <dbReference type="ARBA" id="ARBA00022723"/>
    </source>
</evidence>
<comment type="cofactor">
    <cofactor evidence="6">
        <name>Co(2+)</name>
        <dbReference type="ChEBI" id="CHEBI:48828"/>
    </cofactor>
    <cofactor evidence="6">
        <name>Zn(2+)</name>
        <dbReference type="ChEBI" id="CHEBI:29105"/>
    </cofactor>
    <cofactor evidence="6">
        <name>Mn(2+)</name>
        <dbReference type="ChEBI" id="CHEBI:29035"/>
    </cofactor>
    <cofactor evidence="6">
        <name>Fe(2+)</name>
        <dbReference type="ChEBI" id="CHEBI:29033"/>
    </cofactor>
    <text evidence="6">Binds 2 divalent metal cations per subunit. Has a high-affinity and a low affinity metal-binding site. The true nature of the physiological cofactor is under debate. The enzyme is active with cobalt, zinc, manganese or divalent iron ions. Most likely, methionine aminopeptidases function as mononuclear Fe(2+)-metalloproteases under physiological conditions, and the catalytically relevant metal-binding site has been assigned to the histidine-containing high-affinity site.</text>
</comment>
<keyword evidence="2 6" id="KW-0031">Aminopeptidase</keyword>
<dbReference type="Proteomes" id="UP000177395">
    <property type="component" value="Unassembled WGS sequence"/>
</dbReference>
<dbReference type="InterPro" id="IPR002467">
    <property type="entry name" value="Pept_M24A_MAP1"/>
</dbReference>
<dbReference type="HAMAP" id="MF_01974">
    <property type="entry name" value="MetAP_1"/>
    <property type="match status" value="1"/>
</dbReference>
<feature type="binding site" evidence="6">
    <location>
        <position position="183"/>
    </location>
    <ligand>
        <name>substrate</name>
    </ligand>
</feature>
<feature type="domain" description="Peptidase M24" evidence="8">
    <location>
        <begin position="13"/>
        <end position="248"/>
    </location>
</feature>
<evidence type="ECO:0000256" key="6">
    <source>
        <dbReference type="HAMAP-Rule" id="MF_01974"/>
    </source>
</evidence>
<comment type="function">
    <text evidence="1 6">Removes the N-terminal methionine from nascent proteins. The N-terminal methionine is often cleaved when the second residue in the primary sequence is small and uncharged (Met-Ala-, Cys, Gly, Pro, Ser, Thr, or Val). Requires deformylation of the N(alpha)-formylated initiator methionine before it can be hydrolyzed.</text>
</comment>
<comment type="caution">
    <text evidence="9">The sequence shown here is derived from an EMBL/GenBank/DDBJ whole genome shotgun (WGS) entry which is preliminary data.</text>
</comment>
<keyword evidence="4 6" id="KW-0479">Metal-binding</keyword>
<evidence type="ECO:0000256" key="3">
    <source>
        <dbReference type="ARBA" id="ARBA00022670"/>
    </source>
</evidence>
<organism evidence="9 10">
    <name type="scientific">Candidatus Kaiserbacteria bacterium RIFOXYB1_FULL_46_14</name>
    <dbReference type="NCBI Taxonomy" id="1798531"/>
    <lineage>
        <taxon>Bacteria</taxon>
        <taxon>Candidatus Kaiseribacteriota</taxon>
    </lineage>
</organism>